<dbReference type="HOGENOM" id="CLU_034954_0_0_1"/>
<feature type="domain" description="TECPR1-like DysF" evidence="7">
    <location>
        <begin position="165"/>
        <end position="515"/>
    </location>
</feature>
<keyword evidence="4 6" id="KW-0472">Membrane</keyword>
<evidence type="ECO:0000256" key="6">
    <source>
        <dbReference type="SAM" id="Phobius"/>
    </source>
</evidence>
<evidence type="ECO:0000256" key="4">
    <source>
        <dbReference type="ARBA" id="ARBA00023136"/>
    </source>
</evidence>
<evidence type="ECO:0000259" key="7">
    <source>
        <dbReference type="Pfam" id="PF06398"/>
    </source>
</evidence>
<feature type="transmembrane region" description="Helical" evidence="6">
    <location>
        <begin position="220"/>
        <end position="238"/>
    </location>
</feature>
<dbReference type="STRING" id="1076872.G8ZYL8"/>
<proteinExistence type="predicted"/>
<dbReference type="InterPro" id="IPR052816">
    <property type="entry name" value="Peroxisomal_Membrane_PEX28-32"/>
</dbReference>
<dbReference type="GO" id="GO:0005778">
    <property type="term" value="C:peroxisomal membrane"/>
    <property type="evidence" value="ECO:0007669"/>
    <property type="project" value="UniProtKB-SubCell"/>
</dbReference>
<evidence type="ECO:0000256" key="2">
    <source>
        <dbReference type="ARBA" id="ARBA00022692"/>
    </source>
</evidence>
<dbReference type="InParanoid" id="G8ZYL8"/>
<evidence type="ECO:0000256" key="5">
    <source>
        <dbReference type="ARBA" id="ARBA00023140"/>
    </source>
</evidence>
<dbReference type="AlphaFoldDB" id="G8ZYL8"/>
<gene>
    <name evidence="8" type="primary">TDEL0G01260</name>
    <name evidence="8" type="ORF">TDEL_0G01260</name>
</gene>
<keyword evidence="5" id="KW-0576">Peroxisome</keyword>
<evidence type="ECO:0000313" key="9">
    <source>
        <dbReference type="Proteomes" id="UP000005627"/>
    </source>
</evidence>
<dbReference type="Proteomes" id="UP000005627">
    <property type="component" value="Chromosome 7"/>
</dbReference>
<organism evidence="8 9">
    <name type="scientific">Torulaspora delbrueckii</name>
    <name type="common">Yeast</name>
    <name type="synonym">Candida colliculosa</name>
    <dbReference type="NCBI Taxonomy" id="4950"/>
    <lineage>
        <taxon>Eukaryota</taxon>
        <taxon>Fungi</taxon>
        <taxon>Dikarya</taxon>
        <taxon>Ascomycota</taxon>
        <taxon>Saccharomycotina</taxon>
        <taxon>Saccharomycetes</taxon>
        <taxon>Saccharomycetales</taxon>
        <taxon>Saccharomycetaceae</taxon>
        <taxon>Torulaspora</taxon>
    </lineage>
</organism>
<dbReference type="eggNOG" id="ENOG502QUW8">
    <property type="taxonomic scope" value="Eukaryota"/>
</dbReference>
<name>G8ZYL8_TORDE</name>
<dbReference type="OrthoDB" id="74314at2759"/>
<protein>
    <recommendedName>
        <fullName evidence="7">TECPR1-like DysF domain-containing protein</fullName>
    </recommendedName>
</protein>
<evidence type="ECO:0000256" key="1">
    <source>
        <dbReference type="ARBA" id="ARBA00004585"/>
    </source>
</evidence>
<dbReference type="PANTHER" id="PTHR28304:SF1">
    <property type="entry name" value="PEROXISOMAL MEMBRANE PROTEIN PEX28"/>
    <property type="match status" value="1"/>
</dbReference>
<feature type="transmembrane region" description="Helical" evidence="6">
    <location>
        <begin position="348"/>
        <end position="374"/>
    </location>
</feature>
<keyword evidence="9" id="KW-1185">Reference proteome</keyword>
<dbReference type="EMBL" id="HE616748">
    <property type="protein sequence ID" value="CCE93493.1"/>
    <property type="molecule type" value="Genomic_DNA"/>
</dbReference>
<sequence>MSDSPRKRDMMKTYFSQKYDKVLDSLLVADTTAALACAAGVNSHPKKIPNMEVVQGIASSLFNASIERLKVEKDGSLPSSIADTTESSDDFWKDENFRQEIDAESHITTMDSVEKTAVKIENKTREHFVDLFVEKLITKMIPDRLPEREHFGELSEEEKRKSQTVSATVLTKNLKKLTPKMGEVFEFQDSVVRLLTWRNSSGTVTMLILCTMICYNPMNLITMPLLYIAFGLMVPGYMQRHPLRRTLYPVRKVYGRSLLKDITDSGTGRAWHPPGAIQEYSYGAQTNDSDSPSLEDPLSNGVEFVANLRDIQSATTATVAFSESLEKFVYGTAGFKNERYSTVVFLKYIFWFCFLGIVSKFINWSLVLSFWIWYSMIKSHPKVKKMLGPFKQNAKQEVAKTKKSDGLVLDEPPEAKFVEVYEIYQQGITPRHWEFYKYSNQVFDPLDKYRKLQQPPPGVFCLDEIHPPKTWTFDENSKWEVDYNVEKWATERGLKYSMDEEFLVDDSFKRRRLARRVLRYASPAPKPSYKYKK</sequence>
<dbReference type="GeneID" id="11504551"/>
<dbReference type="GO" id="GO:0007031">
    <property type="term" value="P:peroxisome organization"/>
    <property type="evidence" value="ECO:0007669"/>
    <property type="project" value="EnsemblFungi"/>
</dbReference>
<dbReference type="InterPro" id="IPR010482">
    <property type="entry name" value="TECPR1-like_DysF"/>
</dbReference>
<keyword evidence="2 6" id="KW-0812">Transmembrane</keyword>
<dbReference type="RefSeq" id="XP_003682704.1">
    <property type="nucleotide sequence ID" value="XM_003682656.1"/>
</dbReference>
<dbReference type="FunCoup" id="G8ZYL8">
    <property type="interactions" value="38"/>
</dbReference>
<comment type="subcellular location">
    <subcellularLocation>
        <location evidence="1">Peroxisome membrane</location>
        <topology evidence="1">Multi-pass membrane protein</topology>
    </subcellularLocation>
</comment>
<dbReference type="Pfam" id="PF06398">
    <property type="entry name" value="Pex24p"/>
    <property type="match status" value="1"/>
</dbReference>
<reference evidence="8 9" key="1">
    <citation type="journal article" date="2011" name="Proc. Natl. Acad. Sci. U.S.A.">
        <title>Evolutionary erosion of yeast sex chromosomes by mating-type switching accidents.</title>
        <authorList>
            <person name="Gordon J.L."/>
            <person name="Armisen D."/>
            <person name="Proux-Wera E."/>
            <person name="Oheigeartaigh S.S."/>
            <person name="Byrne K.P."/>
            <person name="Wolfe K.H."/>
        </authorList>
    </citation>
    <scope>NUCLEOTIDE SEQUENCE [LARGE SCALE GENOMIC DNA]</scope>
    <source>
        <strain evidence="9">ATCC 10662 / CBS 1146 / NBRC 0425 / NCYC 2629 / NRRL Y-866</strain>
    </source>
</reference>
<evidence type="ECO:0000256" key="3">
    <source>
        <dbReference type="ARBA" id="ARBA00022989"/>
    </source>
</evidence>
<keyword evidence="3 6" id="KW-1133">Transmembrane helix</keyword>
<accession>G8ZYL8</accession>
<dbReference type="KEGG" id="tdl:TDEL_0G01260"/>
<evidence type="ECO:0000313" key="8">
    <source>
        <dbReference type="EMBL" id="CCE93493.1"/>
    </source>
</evidence>
<dbReference type="PANTHER" id="PTHR28304">
    <property type="entry name" value="PEROXISOMAL MEMBRANE PROTEIN PEX29"/>
    <property type="match status" value="1"/>
</dbReference>